<keyword evidence="3" id="KW-1185">Reference proteome</keyword>
<accession>A0A563DTU2</accession>
<protein>
    <recommendedName>
        <fullName evidence="4">Phosphoesterase</fullName>
    </recommendedName>
</protein>
<keyword evidence="1" id="KW-0732">Signal</keyword>
<evidence type="ECO:0000313" key="2">
    <source>
        <dbReference type="EMBL" id="TWP33609.1"/>
    </source>
</evidence>
<dbReference type="RefSeq" id="WP_146319977.1">
    <property type="nucleotide sequence ID" value="NZ_VCQV01000038.1"/>
</dbReference>
<reference evidence="2 3" key="1">
    <citation type="submission" date="2019-05" db="EMBL/GenBank/DDBJ databases">
        <authorList>
            <person name="Lee S.D."/>
        </authorList>
    </citation>
    <scope>NUCLEOTIDE SEQUENCE [LARGE SCALE GENOMIC DNA]</scope>
    <source>
        <strain evidence="2 3">C5-26</strain>
    </source>
</reference>
<dbReference type="AlphaFoldDB" id="A0A563DTU2"/>
<dbReference type="EMBL" id="VCQV01000038">
    <property type="protein sequence ID" value="TWP33609.1"/>
    <property type="molecule type" value="Genomic_DNA"/>
</dbReference>
<feature type="chain" id="PRO_5038773199" description="Phosphoesterase" evidence="1">
    <location>
        <begin position="31"/>
        <end position="714"/>
    </location>
</feature>
<gene>
    <name evidence="2" type="ORF">FGL98_20490</name>
</gene>
<evidence type="ECO:0008006" key="4">
    <source>
        <dbReference type="Google" id="ProtNLM"/>
    </source>
</evidence>
<feature type="signal peptide" evidence="1">
    <location>
        <begin position="1"/>
        <end position="30"/>
    </location>
</feature>
<dbReference type="Gene3D" id="3.40.720.10">
    <property type="entry name" value="Alkaline Phosphatase, subunit A"/>
    <property type="match status" value="1"/>
</dbReference>
<dbReference type="OrthoDB" id="8170501at2"/>
<evidence type="ECO:0000256" key="1">
    <source>
        <dbReference type="SAM" id="SignalP"/>
    </source>
</evidence>
<name>A0A563DTU2_9MICO</name>
<evidence type="ECO:0000313" key="3">
    <source>
        <dbReference type="Proteomes" id="UP000320244"/>
    </source>
</evidence>
<dbReference type="SUPFAM" id="SSF53649">
    <property type="entry name" value="Alkaline phosphatase-like"/>
    <property type="match status" value="1"/>
</dbReference>
<dbReference type="Proteomes" id="UP000320244">
    <property type="component" value="Unassembled WGS sequence"/>
</dbReference>
<reference evidence="2 3" key="2">
    <citation type="submission" date="2019-08" db="EMBL/GenBank/DDBJ databases">
        <title>Jejuicoccus antrihumi gen. nov., sp. nov., a new member of the family Dermacoccaceae isolated from a cave.</title>
        <authorList>
            <person name="Schumann P."/>
            <person name="Kim I.S."/>
        </authorList>
    </citation>
    <scope>NUCLEOTIDE SEQUENCE [LARGE SCALE GENOMIC DNA]</scope>
    <source>
        <strain evidence="2 3">C5-26</strain>
    </source>
</reference>
<organism evidence="2 3">
    <name type="scientific">Leekyejoonella antrihumi</name>
    <dbReference type="NCBI Taxonomy" id="1660198"/>
    <lineage>
        <taxon>Bacteria</taxon>
        <taxon>Bacillati</taxon>
        <taxon>Actinomycetota</taxon>
        <taxon>Actinomycetes</taxon>
        <taxon>Micrococcales</taxon>
        <taxon>Dermacoccaceae</taxon>
        <taxon>Leekyejoonella</taxon>
    </lineage>
</organism>
<proteinExistence type="predicted"/>
<comment type="caution">
    <text evidence="2">The sequence shown here is derived from an EMBL/GenBank/DDBJ whole genome shotgun (WGS) entry which is preliminary data.</text>
</comment>
<dbReference type="InterPro" id="IPR017850">
    <property type="entry name" value="Alkaline_phosphatase_core_sf"/>
</dbReference>
<sequence>MSPRTMSPRASARRLAGVLVAAATALSGLAAFAPVASATSPAHRSGGSGCQLGNGIRHVVDIQFDNVHLTRDDPNVPSDLEQMPALYDFLKDNGVVMADDHDVLVHTATNFIANQTGLYPDRTAVTQSNSYNYFDSSGQTHSGGSFGYWTDPVSSIDTNYNMQYTANRADVPNASNVNVPAPWVPFTRAGCNVGAVGMANEMLENTGSDITTVFGANSPQAAEAKADPTKAQADYVGFGIHCARTSTLCATGENDVLPDEPGGYHGYQALFGNAQIQPVISPSGPVKALNGSPIADSSGNPGFPGFDSETPTNSLGYAAQMLEHGVQDVNVYISDAHGAHPPFSGNDLGPGSQTYEQQLAAYNTGFERFLARLHKDNITPQNTEFVVTTDEGDHFSGSVPTPAGCTGLHGNYCNYTTRSEVNVNLDGLLRLTDNNTTPFAIHSDPAPALSVQGRPARTDPKVRQLERNIGRLTITNPLTGARDKVAYQMADPVEEKILHFVSSDPARTPTMTLFSGEDEYIGSGSCNSPADCVYTVNGYAWNHGGSWPDMQDIWSAYVGPGISARGVDDSVWTDQTDMRPTLMALTGLRDDYPVDGRVLVEIAAPNALPRSLRAHYQAVVELGQVYKQILGSTGQFAEDTLAMSTRGLESGNAGHDLRYAITEAALNRLDARRDRIAGQISSQLLGAAFHGTPVNQRRASSLVTQAKLLLALTP</sequence>